<evidence type="ECO:0000256" key="2">
    <source>
        <dbReference type="SAM" id="SignalP"/>
    </source>
</evidence>
<dbReference type="EMBL" id="BTSX01000001">
    <property type="protein sequence ID" value="GMS79450.1"/>
    <property type="molecule type" value="Genomic_DNA"/>
</dbReference>
<protein>
    <recommendedName>
        <fullName evidence="3">Chondroitin proteoglycan 4 domain-containing protein</fullName>
    </recommendedName>
</protein>
<proteinExistence type="predicted"/>
<organism evidence="4 5">
    <name type="scientific">Pristionchus entomophagus</name>
    <dbReference type="NCBI Taxonomy" id="358040"/>
    <lineage>
        <taxon>Eukaryota</taxon>
        <taxon>Metazoa</taxon>
        <taxon>Ecdysozoa</taxon>
        <taxon>Nematoda</taxon>
        <taxon>Chromadorea</taxon>
        <taxon>Rhabditida</taxon>
        <taxon>Rhabditina</taxon>
        <taxon>Diplogasteromorpha</taxon>
        <taxon>Diplogasteroidea</taxon>
        <taxon>Neodiplogasteridae</taxon>
        <taxon>Pristionchus</taxon>
    </lineage>
</organism>
<evidence type="ECO:0000313" key="4">
    <source>
        <dbReference type="EMBL" id="GMS79450.1"/>
    </source>
</evidence>
<keyword evidence="5" id="KW-1185">Reference proteome</keyword>
<evidence type="ECO:0000313" key="5">
    <source>
        <dbReference type="Proteomes" id="UP001432027"/>
    </source>
</evidence>
<evidence type="ECO:0000256" key="1">
    <source>
        <dbReference type="SAM" id="MobiDB-lite"/>
    </source>
</evidence>
<dbReference type="InterPro" id="IPR053123">
    <property type="entry name" value="CPG4-like"/>
</dbReference>
<keyword evidence="2" id="KW-0732">Signal</keyword>
<dbReference type="AlphaFoldDB" id="A0AAV5SAY6"/>
<feature type="signal peptide" evidence="2">
    <location>
        <begin position="1"/>
        <end position="31"/>
    </location>
</feature>
<feature type="domain" description="Chondroitin proteoglycan 4" evidence="3">
    <location>
        <begin position="70"/>
        <end position="163"/>
    </location>
</feature>
<feature type="region of interest" description="Disordered" evidence="1">
    <location>
        <begin position="374"/>
        <end position="436"/>
    </location>
</feature>
<sequence length="541" mass="60314">RHSTTVTRPRFQMRLRTALLSLMLAITVVDGVPSGYRDDVIWPFGLDDGSPSSPLSSSSSSPSSPSPLDCSVACSSSLHSTLRSLFSAGTTVRGNLHTACSEYESALSCISSRLECDSHAAFDRLTSGLRFMCREQRDAFDAVIECADQHSQSVNEECQRSCRAETLLTGFALKDTLLKTLAPEVDAALTPNMMQFAINEGCRIGYCMLKCGRTKMNARCEGTAGSLFTEALVRPLANDAASDSDVTGARGPLSIVFSALLPTQCSFIFDDAKLRELRIGDEMNEDVRRMYAERKTTPRPEEALVNSIFDQPAATNPWKHDRYDNQHSPLVHTNKESVYDDFLKEIDDELEREESLLREDERRAWLRKIEMEGYDANEQSGEGSGEEGSGTIEEQLEEGSGEEVRQKRTVPITTTTPSSPLPSAVETTTLSEEERHSYEVDHPWMEVNEGSGGEPRPRPPRVFYDGSTEETTVIRLERTADNADLFMARRIEAARKYRIELRVAPEDQGELVCLLRTDKAHAVNRIPTKEDYELDELLNDL</sequence>
<dbReference type="PANTHER" id="PTHR37442:SF2">
    <property type="entry name" value="CHONDROITIN PROTEOGLYCAN 4"/>
    <property type="match status" value="1"/>
</dbReference>
<reference evidence="4" key="1">
    <citation type="submission" date="2023-10" db="EMBL/GenBank/DDBJ databases">
        <title>Genome assembly of Pristionchus species.</title>
        <authorList>
            <person name="Yoshida K."/>
            <person name="Sommer R.J."/>
        </authorList>
    </citation>
    <scope>NUCLEOTIDE SEQUENCE</scope>
    <source>
        <strain evidence="4">RS0144</strain>
    </source>
</reference>
<gene>
    <name evidence="4" type="ORF">PENTCL1PPCAC_1625</name>
</gene>
<name>A0AAV5SAY6_9BILA</name>
<comment type="caution">
    <text evidence="4">The sequence shown here is derived from an EMBL/GenBank/DDBJ whole genome shotgun (WGS) entry which is preliminary data.</text>
</comment>
<dbReference type="InterPro" id="IPR029153">
    <property type="entry name" value="CPG4"/>
</dbReference>
<feature type="chain" id="PRO_5043551588" description="Chondroitin proteoglycan 4 domain-containing protein" evidence="2">
    <location>
        <begin position="32"/>
        <end position="541"/>
    </location>
</feature>
<feature type="non-terminal residue" evidence="4">
    <location>
        <position position="1"/>
    </location>
</feature>
<accession>A0AAV5SAY6</accession>
<dbReference type="PANTHER" id="PTHR37442">
    <property type="entry name" value="F18A1.7 PROTEIN-RELATED"/>
    <property type="match status" value="1"/>
</dbReference>
<dbReference type="Pfam" id="PF15481">
    <property type="entry name" value="CPG4"/>
    <property type="match status" value="1"/>
</dbReference>
<evidence type="ECO:0000259" key="3">
    <source>
        <dbReference type="Pfam" id="PF15481"/>
    </source>
</evidence>
<dbReference type="Proteomes" id="UP001432027">
    <property type="component" value="Unassembled WGS sequence"/>
</dbReference>
<feature type="compositionally biased region" description="Low complexity" evidence="1">
    <location>
        <begin position="411"/>
        <end position="423"/>
    </location>
</feature>